<dbReference type="OrthoDB" id="3985792at2"/>
<accession>A0A4Q7KX08</accession>
<gene>
    <name evidence="2" type="ORF">EV193_103566</name>
</gene>
<keyword evidence="1" id="KW-0732">Signal</keyword>
<name>A0A4Q7KX08_9PSEU</name>
<dbReference type="AlphaFoldDB" id="A0A4Q7KX08"/>
<feature type="signal peptide" evidence="1">
    <location>
        <begin position="1"/>
        <end position="23"/>
    </location>
</feature>
<dbReference type="Proteomes" id="UP000294257">
    <property type="component" value="Unassembled WGS sequence"/>
</dbReference>
<proteinExistence type="predicted"/>
<organism evidence="2 3">
    <name type="scientific">Herbihabitans rhizosphaerae</name>
    <dbReference type="NCBI Taxonomy" id="1872711"/>
    <lineage>
        <taxon>Bacteria</taxon>
        <taxon>Bacillati</taxon>
        <taxon>Actinomycetota</taxon>
        <taxon>Actinomycetes</taxon>
        <taxon>Pseudonocardiales</taxon>
        <taxon>Pseudonocardiaceae</taxon>
        <taxon>Herbihabitans</taxon>
    </lineage>
</organism>
<comment type="caution">
    <text evidence="2">The sequence shown here is derived from an EMBL/GenBank/DDBJ whole genome shotgun (WGS) entry which is preliminary data.</text>
</comment>
<evidence type="ECO:0000256" key="1">
    <source>
        <dbReference type="SAM" id="SignalP"/>
    </source>
</evidence>
<protein>
    <submittedName>
        <fullName evidence="2">Putative membrane protein</fullName>
    </submittedName>
</protein>
<dbReference type="RefSeq" id="WP_130344181.1">
    <property type="nucleotide sequence ID" value="NZ_SGWQ01000003.1"/>
</dbReference>
<evidence type="ECO:0000313" key="3">
    <source>
        <dbReference type="Proteomes" id="UP000294257"/>
    </source>
</evidence>
<feature type="chain" id="PRO_5039192795" evidence="1">
    <location>
        <begin position="24"/>
        <end position="392"/>
    </location>
</feature>
<sequence length="392" mass="40384">MRVPRSVRAAVVLTAAVTIPATIAPVATATGLPPLPFGVSITVTDLGTLPGAPSGIAHDVTDRGLVVGVSGNEFDGTGRAVGWRAGRGTDLGSGVAYQANERGQVVGTARTATTTSARLWHQGTEVDLTPGRTSTADQVNERGDVLVDIRPGDGQPRRLGRWRDGALTELAIPGPASESLERAVLGQGGHIAGSVRHYTGTGPSYGFNCSGQVCSVLPPLDPAGDKAVTVVAVDPTGTVYGTVEGAAGKSTAVRWTGDRVTPIASPESESSVVAAVSPRGGHVTGMSVRPDGGVRGFRLHDGRFTDLGDAAATGSPHVVNDLGDVVLSRMISLYEVRASLWRHGRTWELPTLGGQFAGVRAINNNGVIVGMATAGPAFTPRPVQWTVPWLPL</sequence>
<reference evidence="2 3" key="1">
    <citation type="submission" date="2019-02" db="EMBL/GenBank/DDBJ databases">
        <title>Genomic Encyclopedia of Type Strains, Phase IV (KMG-IV): sequencing the most valuable type-strain genomes for metagenomic binning, comparative biology and taxonomic classification.</title>
        <authorList>
            <person name="Goeker M."/>
        </authorList>
    </citation>
    <scope>NUCLEOTIDE SEQUENCE [LARGE SCALE GENOMIC DNA]</scope>
    <source>
        <strain evidence="2 3">DSM 101727</strain>
    </source>
</reference>
<evidence type="ECO:0000313" key="2">
    <source>
        <dbReference type="EMBL" id="RZS41245.1"/>
    </source>
</evidence>
<keyword evidence="3" id="KW-1185">Reference proteome</keyword>
<dbReference type="EMBL" id="SGWQ01000003">
    <property type="protein sequence ID" value="RZS41245.1"/>
    <property type="molecule type" value="Genomic_DNA"/>
</dbReference>